<proteinExistence type="inferred from homology"/>
<evidence type="ECO:0000259" key="8">
    <source>
        <dbReference type="PROSITE" id="PS50928"/>
    </source>
</evidence>
<evidence type="ECO:0000256" key="2">
    <source>
        <dbReference type="ARBA" id="ARBA00022448"/>
    </source>
</evidence>
<dbReference type="PANTHER" id="PTHR43386:SF25">
    <property type="entry name" value="PEPTIDE ABC TRANSPORTER PERMEASE PROTEIN"/>
    <property type="match status" value="1"/>
</dbReference>
<keyword evidence="6 7" id="KW-0472">Membrane</keyword>
<dbReference type="InParanoid" id="A9W9V5"/>
<dbReference type="AlphaFoldDB" id="A9W9V5"/>
<feature type="transmembrane region" description="Helical" evidence="7">
    <location>
        <begin position="205"/>
        <end position="222"/>
    </location>
</feature>
<feature type="transmembrane region" description="Helical" evidence="7">
    <location>
        <begin position="141"/>
        <end position="158"/>
    </location>
</feature>
<dbReference type="Pfam" id="PF00528">
    <property type="entry name" value="BPD_transp_1"/>
    <property type="match status" value="1"/>
</dbReference>
<comment type="similarity">
    <text evidence="7">Belongs to the binding-protein-dependent transport system permease family.</text>
</comment>
<dbReference type="Gene3D" id="1.10.3720.10">
    <property type="entry name" value="MetI-like"/>
    <property type="match status" value="1"/>
</dbReference>
<dbReference type="EMBL" id="CP000909">
    <property type="protein sequence ID" value="ABY34591.1"/>
    <property type="molecule type" value="Genomic_DNA"/>
</dbReference>
<dbReference type="Proteomes" id="UP000002008">
    <property type="component" value="Chromosome"/>
</dbReference>
<evidence type="ECO:0000256" key="1">
    <source>
        <dbReference type="ARBA" id="ARBA00004651"/>
    </source>
</evidence>
<dbReference type="eggNOG" id="COG1173">
    <property type="taxonomic scope" value="Bacteria"/>
</dbReference>
<evidence type="ECO:0000313" key="10">
    <source>
        <dbReference type="Proteomes" id="UP000002008"/>
    </source>
</evidence>
<evidence type="ECO:0000256" key="4">
    <source>
        <dbReference type="ARBA" id="ARBA00022692"/>
    </source>
</evidence>
<dbReference type="InterPro" id="IPR000515">
    <property type="entry name" value="MetI-like"/>
</dbReference>
<keyword evidence="5 7" id="KW-1133">Transmembrane helix</keyword>
<dbReference type="InterPro" id="IPR025966">
    <property type="entry name" value="OppC_N"/>
</dbReference>
<dbReference type="HOGENOM" id="CLU_028518_5_2_0"/>
<keyword evidence="2 7" id="KW-0813">Transport</keyword>
<sequence length="279" mass="29776">MNLQSLRRAFFADPATATGTVIVICFLGMALFGPLIAPYSPTAQNADLIRQPPSFAHPLGTDRLGRDLLSRIVYGARDILSLAGGGTVLAVVLGTLIGVSVTYLGGWLEELVFRLFDGLLALPALLLALLLLGAVGPSRTGVLLVIVLVYTPIVARVVRSVVLSLKSRGFIEAARMRGERLGYILWRELLPLVAPTLAVEAALRFSYAIFLVASLGFLGVGVQPPSPDWGLMVLEARNEFALAPWSLYVPATAIALLVVGINLMAEGVRRAIRGEMAGY</sequence>
<name>A9W9V5_CHLAA</name>
<keyword evidence="4 7" id="KW-0812">Transmembrane</keyword>
<dbReference type="KEGG" id="cau:Caur_1363"/>
<evidence type="ECO:0000256" key="6">
    <source>
        <dbReference type="ARBA" id="ARBA00023136"/>
    </source>
</evidence>
<keyword evidence="3" id="KW-1003">Cell membrane</keyword>
<dbReference type="PROSITE" id="PS50928">
    <property type="entry name" value="ABC_TM1"/>
    <property type="match status" value="1"/>
</dbReference>
<reference evidence="10" key="1">
    <citation type="journal article" date="2011" name="BMC Genomics">
        <title>Complete genome sequence of the filamentous anoxygenic phototrophic bacterium Chloroflexus aurantiacus.</title>
        <authorList>
            <person name="Tang K.H."/>
            <person name="Barry K."/>
            <person name="Chertkov O."/>
            <person name="Dalin E."/>
            <person name="Han C.S."/>
            <person name="Hauser L.J."/>
            <person name="Honchak B.M."/>
            <person name="Karbach L.E."/>
            <person name="Land M.L."/>
            <person name="Lapidus A."/>
            <person name="Larimer F.W."/>
            <person name="Mikhailova N."/>
            <person name="Pitluck S."/>
            <person name="Pierson B.K."/>
            <person name="Blankenship R.E."/>
        </authorList>
    </citation>
    <scope>NUCLEOTIDE SEQUENCE [LARGE SCALE GENOMIC DNA]</scope>
    <source>
        <strain evidence="10">ATCC 29366 / DSM 635 / J-10-fl</strain>
    </source>
</reference>
<protein>
    <submittedName>
        <fullName evidence="9">Binding-protein-dependent transport systems inner membrane component</fullName>
    </submittedName>
</protein>
<feature type="transmembrane region" description="Helical" evidence="7">
    <location>
        <begin position="12"/>
        <end position="37"/>
    </location>
</feature>
<comment type="subcellular location">
    <subcellularLocation>
        <location evidence="1 7">Cell membrane</location>
        <topology evidence="1 7">Multi-pass membrane protein</topology>
    </subcellularLocation>
</comment>
<dbReference type="GO" id="GO:0022857">
    <property type="term" value="F:transmembrane transporter activity"/>
    <property type="evidence" value="ECO:0000318"/>
    <property type="project" value="GO_Central"/>
</dbReference>
<dbReference type="InterPro" id="IPR035906">
    <property type="entry name" value="MetI-like_sf"/>
</dbReference>
<accession>A9W9V5</accession>
<dbReference type="PANTHER" id="PTHR43386">
    <property type="entry name" value="OLIGOPEPTIDE TRANSPORT SYSTEM PERMEASE PROTEIN APPC"/>
    <property type="match status" value="1"/>
</dbReference>
<dbReference type="STRING" id="324602.Caur_1363"/>
<evidence type="ECO:0000256" key="3">
    <source>
        <dbReference type="ARBA" id="ARBA00022475"/>
    </source>
</evidence>
<evidence type="ECO:0000256" key="7">
    <source>
        <dbReference type="RuleBase" id="RU363032"/>
    </source>
</evidence>
<feature type="transmembrane region" description="Helical" evidence="7">
    <location>
        <begin position="111"/>
        <end position="135"/>
    </location>
</feature>
<dbReference type="CDD" id="cd06261">
    <property type="entry name" value="TM_PBP2"/>
    <property type="match status" value="1"/>
</dbReference>
<feature type="transmembrane region" description="Helical" evidence="7">
    <location>
        <begin position="242"/>
        <end position="265"/>
    </location>
</feature>
<dbReference type="RefSeq" id="WP_012257247.1">
    <property type="nucleotide sequence ID" value="NC_010175.1"/>
</dbReference>
<dbReference type="InterPro" id="IPR050366">
    <property type="entry name" value="BP-dependent_transpt_permease"/>
</dbReference>
<dbReference type="GO" id="GO:0005886">
    <property type="term" value="C:plasma membrane"/>
    <property type="evidence" value="ECO:0000318"/>
    <property type="project" value="GO_Central"/>
</dbReference>
<dbReference type="EnsemblBacteria" id="ABY34591">
    <property type="protein sequence ID" value="ABY34591"/>
    <property type="gene ID" value="Caur_1363"/>
</dbReference>
<feature type="transmembrane region" description="Helical" evidence="7">
    <location>
        <begin position="79"/>
        <end position="104"/>
    </location>
</feature>
<organism evidence="9 10">
    <name type="scientific">Chloroflexus aurantiacus (strain ATCC 29366 / DSM 635 / J-10-fl)</name>
    <dbReference type="NCBI Taxonomy" id="324602"/>
    <lineage>
        <taxon>Bacteria</taxon>
        <taxon>Bacillati</taxon>
        <taxon>Chloroflexota</taxon>
        <taxon>Chloroflexia</taxon>
        <taxon>Chloroflexales</taxon>
        <taxon>Chloroflexineae</taxon>
        <taxon>Chloroflexaceae</taxon>
        <taxon>Chloroflexus</taxon>
    </lineage>
</organism>
<keyword evidence="10" id="KW-1185">Reference proteome</keyword>
<dbReference type="SUPFAM" id="SSF161098">
    <property type="entry name" value="MetI-like"/>
    <property type="match status" value="1"/>
</dbReference>
<evidence type="ECO:0000313" key="9">
    <source>
        <dbReference type="EMBL" id="ABY34591.1"/>
    </source>
</evidence>
<dbReference type="PATRIC" id="fig|324602.8.peg.1555"/>
<gene>
    <name evidence="9" type="ordered locus">Caur_1363</name>
</gene>
<evidence type="ECO:0000256" key="5">
    <source>
        <dbReference type="ARBA" id="ARBA00022989"/>
    </source>
</evidence>
<feature type="domain" description="ABC transmembrane type-1" evidence="8">
    <location>
        <begin position="76"/>
        <end position="265"/>
    </location>
</feature>
<dbReference type="Pfam" id="PF12911">
    <property type="entry name" value="OppC_N"/>
    <property type="match status" value="1"/>
</dbReference>